<name>A0ABP5DJW7_9PSEU</name>
<dbReference type="Proteomes" id="UP001501116">
    <property type="component" value="Unassembled WGS sequence"/>
</dbReference>
<dbReference type="EMBL" id="BAAANN010000033">
    <property type="protein sequence ID" value="GAA1980706.1"/>
    <property type="molecule type" value="Genomic_DNA"/>
</dbReference>
<evidence type="ECO:0000256" key="1">
    <source>
        <dbReference type="SAM" id="Coils"/>
    </source>
</evidence>
<evidence type="ECO:0000313" key="3">
    <source>
        <dbReference type="Proteomes" id="UP001501116"/>
    </source>
</evidence>
<protein>
    <submittedName>
        <fullName evidence="2">Uncharacterized protein</fullName>
    </submittedName>
</protein>
<keyword evidence="3" id="KW-1185">Reference proteome</keyword>
<reference evidence="3" key="1">
    <citation type="journal article" date="2019" name="Int. J. Syst. Evol. Microbiol.">
        <title>The Global Catalogue of Microorganisms (GCM) 10K type strain sequencing project: providing services to taxonomists for standard genome sequencing and annotation.</title>
        <authorList>
            <consortium name="The Broad Institute Genomics Platform"/>
            <consortium name="The Broad Institute Genome Sequencing Center for Infectious Disease"/>
            <person name="Wu L."/>
            <person name="Ma J."/>
        </authorList>
    </citation>
    <scope>NUCLEOTIDE SEQUENCE [LARGE SCALE GENOMIC DNA]</scope>
    <source>
        <strain evidence="3">JCM 14545</strain>
    </source>
</reference>
<feature type="coiled-coil region" evidence="1">
    <location>
        <begin position="15"/>
        <end position="45"/>
    </location>
</feature>
<organism evidence="2 3">
    <name type="scientific">Amycolatopsis minnesotensis</name>
    <dbReference type="NCBI Taxonomy" id="337894"/>
    <lineage>
        <taxon>Bacteria</taxon>
        <taxon>Bacillati</taxon>
        <taxon>Actinomycetota</taxon>
        <taxon>Actinomycetes</taxon>
        <taxon>Pseudonocardiales</taxon>
        <taxon>Pseudonocardiaceae</taxon>
        <taxon>Amycolatopsis</taxon>
    </lineage>
</organism>
<keyword evidence="1" id="KW-0175">Coiled coil</keyword>
<dbReference type="RefSeq" id="WP_215548220.1">
    <property type="nucleotide sequence ID" value="NZ_BAAANN010000033.1"/>
</dbReference>
<comment type="caution">
    <text evidence="2">The sequence shown here is derived from an EMBL/GenBank/DDBJ whole genome shotgun (WGS) entry which is preliminary data.</text>
</comment>
<gene>
    <name evidence="2" type="ORF">GCM10009754_66710</name>
</gene>
<proteinExistence type="predicted"/>
<sequence>MAGVEEIRAGIALANEKASASIAALQQAAQALEEAQQSLAQATQGSTQDEVAQAHGMLAEALQGITGTQSTIQACMSSADAYSARL</sequence>
<accession>A0ABP5DJW7</accession>
<evidence type="ECO:0000313" key="2">
    <source>
        <dbReference type="EMBL" id="GAA1980706.1"/>
    </source>
</evidence>